<reference evidence="1 2" key="1">
    <citation type="journal article" date="2018" name="Biodegradation">
        <title>1,4-Dioxane degradation characteristics of Rhodococcus aetherivorans JCM 14343.</title>
        <authorList>
            <person name="Inoue D."/>
            <person name="Tsunoda T."/>
            <person name="Yamamoto N."/>
            <person name="Ike M."/>
            <person name="Sei K."/>
        </authorList>
    </citation>
    <scope>NUCLEOTIDE SEQUENCE [LARGE SCALE GENOMIC DNA]</scope>
    <source>
        <strain evidence="1 2">JCM 14343</strain>
    </source>
</reference>
<organism evidence="1 2">
    <name type="scientific">Rhodococcus aetherivorans</name>
    <dbReference type="NCBI Taxonomy" id="191292"/>
    <lineage>
        <taxon>Bacteria</taxon>
        <taxon>Bacillati</taxon>
        <taxon>Actinomycetota</taxon>
        <taxon>Actinomycetes</taxon>
        <taxon>Mycobacteriales</taxon>
        <taxon>Nocardiaceae</taxon>
        <taxon>Rhodococcus</taxon>
    </lineage>
</organism>
<evidence type="ECO:0000313" key="2">
    <source>
        <dbReference type="Proteomes" id="UP000325466"/>
    </source>
</evidence>
<dbReference type="EMBL" id="BLAH01000076">
    <property type="protein sequence ID" value="GES36773.1"/>
    <property type="molecule type" value="Genomic_DNA"/>
</dbReference>
<name>A0ABQ0YJW0_9NOCA</name>
<gene>
    <name evidence="1" type="ORF">RAJCM14343_2026</name>
</gene>
<dbReference type="RefSeq" id="WP_235194029.1">
    <property type="nucleotide sequence ID" value="NZ_BAAAYP010000020.1"/>
</dbReference>
<dbReference type="Proteomes" id="UP000325466">
    <property type="component" value="Unassembled WGS sequence"/>
</dbReference>
<evidence type="ECO:0000313" key="1">
    <source>
        <dbReference type="EMBL" id="GES36773.1"/>
    </source>
</evidence>
<proteinExistence type="predicted"/>
<comment type="caution">
    <text evidence="1">The sequence shown here is derived from an EMBL/GenBank/DDBJ whole genome shotgun (WGS) entry which is preliminary data.</text>
</comment>
<keyword evidence="2" id="KW-1185">Reference proteome</keyword>
<protein>
    <submittedName>
        <fullName evidence="1">Uncharacterized protein</fullName>
    </submittedName>
</protein>
<accession>A0ABQ0YJW0</accession>
<sequence length="282" mass="31071">MEPTYGNMSGMCSDAAANLLDTVPGRMLVHWYLRAYRDADPRPSVAAFVEADTLEDFVDDLVLIIGEYLYGNGANDVLEMALTAPATIEMAEAICAALRHPSRNTLASPQTHEGTITELSLPRVRNRKRPGALPDGAFWTATPLHDGTSDTWSASGENLRGLKDPARYTVHFDPDVARIVRIDTAGDWAALIAEHPLEYRGARVPDWPSIAEEWDAVHLSALGLLGAHPRLSEVPYDRYEAGGYRHSQSGPWPGVGDWSTVSTAWLRIPERFEIRPTTRAAR</sequence>